<gene>
    <name evidence="3" type="ordered locus">Tneu_0086</name>
</gene>
<dbReference type="STRING" id="444157.Tneu_0086"/>
<keyword evidence="1" id="KW-1133">Transmembrane helix</keyword>
<evidence type="ECO:0000256" key="1">
    <source>
        <dbReference type="SAM" id="Phobius"/>
    </source>
</evidence>
<proteinExistence type="predicted"/>
<dbReference type="RefSeq" id="WP_012349465.1">
    <property type="nucleotide sequence ID" value="NC_010525.1"/>
</dbReference>
<keyword evidence="1" id="KW-0472">Membrane</keyword>
<dbReference type="EMBL" id="CP001014">
    <property type="protein sequence ID" value="ACB39044.1"/>
    <property type="molecule type" value="Genomic_DNA"/>
</dbReference>
<dbReference type="InterPro" id="IPR003675">
    <property type="entry name" value="Rce1/LyrA-like_dom"/>
</dbReference>
<evidence type="ECO:0000259" key="2">
    <source>
        <dbReference type="Pfam" id="PF02517"/>
    </source>
</evidence>
<name>B1YA70_PYRNV</name>
<dbReference type="GO" id="GO:0004175">
    <property type="term" value="F:endopeptidase activity"/>
    <property type="evidence" value="ECO:0007669"/>
    <property type="project" value="UniProtKB-ARBA"/>
</dbReference>
<dbReference type="InterPro" id="IPR052710">
    <property type="entry name" value="CAAX_protease"/>
</dbReference>
<keyword evidence="1" id="KW-0812">Transmembrane</keyword>
<dbReference type="GO" id="GO:0080120">
    <property type="term" value="P:CAAX-box protein maturation"/>
    <property type="evidence" value="ECO:0007669"/>
    <property type="project" value="UniProtKB-ARBA"/>
</dbReference>
<sequence length="193" mass="20899">MRLVVLALSLPAMFIAMGAAALLAPGCGLAIPMAAAYLALTPVVYYSRRYLTLRPRYFLVSLGMFAALWGLEALLSPILREYEAFTRELLEAIAGCPSWLLYFFITAVVLAPVVEETLFRVILYTELERRAGALVGYVGNSLAFALVHGLPALTPLYFASGLILTYSFKKGGALSSIVLHGLNNLLALLSILP</sequence>
<dbReference type="eggNOG" id="arCOG03735">
    <property type="taxonomic scope" value="Archaea"/>
</dbReference>
<dbReference type="HOGENOM" id="CLU_1412413_0_0_2"/>
<accession>B1YA70</accession>
<dbReference type="Proteomes" id="UP000001694">
    <property type="component" value="Chromosome"/>
</dbReference>
<dbReference type="PANTHER" id="PTHR36435:SF1">
    <property type="entry name" value="CAAX AMINO TERMINAL PROTEASE FAMILY PROTEIN"/>
    <property type="match status" value="1"/>
</dbReference>
<evidence type="ECO:0000313" key="4">
    <source>
        <dbReference type="Proteomes" id="UP000001694"/>
    </source>
</evidence>
<feature type="transmembrane region" description="Helical" evidence="1">
    <location>
        <begin position="131"/>
        <end position="153"/>
    </location>
</feature>
<dbReference type="AlphaFoldDB" id="B1YA70"/>
<feature type="domain" description="CAAX prenyl protease 2/Lysostaphin resistance protein A-like" evidence="2">
    <location>
        <begin position="98"/>
        <end position="186"/>
    </location>
</feature>
<dbReference type="PANTHER" id="PTHR36435">
    <property type="entry name" value="SLR1288 PROTEIN"/>
    <property type="match status" value="1"/>
</dbReference>
<feature type="transmembrane region" description="Helical" evidence="1">
    <location>
        <begin position="99"/>
        <end position="119"/>
    </location>
</feature>
<dbReference type="GeneID" id="6164935"/>
<keyword evidence="4" id="KW-1185">Reference proteome</keyword>
<feature type="transmembrane region" description="Helical" evidence="1">
    <location>
        <begin position="173"/>
        <end position="192"/>
    </location>
</feature>
<organism evidence="3 4">
    <name type="scientific">Pyrobaculum neutrophilum (strain DSM 2338 / JCM 9278 / NBRC 100436 / V24Sta)</name>
    <name type="common">Thermoproteus neutrophilus</name>
    <dbReference type="NCBI Taxonomy" id="444157"/>
    <lineage>
        <taxon>Archaea</taxon>
        <taxon>Thermoproteota</taxon>
        <taxon>Thermoprotei</taxon>
        <taxon>Thermoproteales</taxon>
        <taxon>Thermoproteaceae</taxon>
        <taxon>Pyrobaculum</taxon>
    </lineage>
</organism>
<dbReference type="KEGG" id="tne:Tneu_0086"/>
<feature type="transmembrane region" description="Helical" evidence="1">
    <location>
        <begin position="58"/>
        <end position="79"/>
    </location>
</feature>
<protein>
    <submittedName>
        <fullName evidence="3">Abortive infection protein</fullName>
    </submittedName>
</protein>
<dbReference type="Pfam" id="PF02517">
    <property type="entry name" value="Rce1-like"/>
    <property type="match status" value="1"/>
</dbReference>
<evidence type="ECO:0000313" key="3">
    <source>
        <dbReference type="EMBL" id="ACB39044.1"/>
    </source>
</evidence>
<reference evidence="3" key="1">
    <citation type="submission" date="2008-03" db="EMBL/GenBank/DDBJ databases">
        <title>Complete sequence of Thermoproteus neutrophilus V24Sta.</title>
        <authorList>
            <consortium name="US DOE Joint Genome Institute"/>
            <person name="Copeland A."/>
            <person name="Lucas S."/>
            <person name="Lapidus A."/>
            <person name="Glavina del Rio T."/>
            <person name="Dalin E."/>
            <person name="Tice H."/>
            <person name="Bruce D."/>
            <person name="Goodwin L."/>
            <person name="Pitluck S."/>
            <person name="Sims D."/>
            <person name="Brettin T."/>
            <person name="Detter J.C."/>
            <person name="Han C."/>
            <person name="Kuske C.R."/>
            <person name="Schmutz J."/>
            <person name="Larimer F."/>
            <person name="Land M."/>
            <person name="Hauser L."/>
            <person name="Kyrpides N."/>
            <person name="Mikhailova N."/>
            <person name="Biddle J.F."/>
            <person name="Zhang Z."/>
            <person name="Fitz-Gibbon S.T."/>
            <person name="Lowe T.M."/>
            <person name="Saltikov C."/>
            <person name="House C.H."/>
            <person name="Richardson P."/>
        </authorList>
    </citation>
    <scope>NUCLEOTIDE SEQUENCE [LARGE SCALE GENOMIC DNA]</scope>
    <source>
        <strain evidence="3">V24Sta</strain>
    </source>
</reference>